<protein>
    <submittedName>
        <fullName evidence="3">Amidohydrolase</fullName>
    </submittedName>
</protein>
<dbReference type="OrthoDB" id="9799024at2"/>
<evidence type="ECO:0000313" key="3">
    <source>
        <dbReference type="EMBL" id="QDG53559.1"/>
    </source>
</evidence>
<feature type="domain" description="Amidohydrolase-related" evidence="2">
    <location>
        <begin position="45"/>
        <end position="283"/>
    </location>
</feature>
<evidence type="ECO:0000259" key="2">
    <source>
        <dbReference type="Pfam" id="PF04909"/>
    </source>
</evidence>
<accession>A0A5B8YAB9</accession>
<dbReference type="InterPro" id="IPR032465">
    <property type="entry name" value="ACMSD"/>
</dbReference>
<dbReference type="Gene3D" id="3.20.20.140">
    <property type="entry name" value="Metal-dependent hydrolases"/>
    <property type="match status" value="1"/>
</dbReference>
<accession>A0A4Y6PZF9</accession>
<keyword evidence="3" id="KW-0378">Hydrolase</keyword>
<dbReference type="AlphaFoldDB" id="A0A4Y6PZF9"/>
<sequence length="288" mass="32405">MPTNTKGKQGKQDALRIDAWIQHPSANFAAHPMFESLRRWMGMEEVPDEIPLDVTVAALEAADIDRALVSAWWGPEGAIISNDEVAQMVDARPDLLVGVGSVDLSQPMKAVEQVRRCVEELGFKAIRALPWLWDLPPDDRRYYPVYVACVEMGVPFCLQVGHTGPLRSSEWGRPIPYLDHVALDFPELTIVGGHIGYPWTDEMIALARKYPNVYIDTSAYKPSRFPPQFVDYLRKDGRKKVLFGSNFPMIMPGDCLSGLGELGLDDEARERFLWRNAVEVFDLDVSDS</sequence>
<dbReference type="PANTHER" id="PTHR21240:SF19">
    <property type="entry name" value="CATALYTIC_ HYDROLASE"/>
    <property type="match status" value="1"/>
</dbReference>
<dbReference type="InterPro" id="IPR006680">
    <property type="entry name" value="Amidohydro-rel"/>
</dbReference>
<dbReference type="GO" id="GO:0016787">
    <property type="term" value="F:hydrolase activity"/>
    <property type="evidence" value="ECO:0007669"/>
    <property type="project" value="UniProtKB-KW"/>
</dbReference>
<name>A0A4Y6PZF9_PERCE</name>
<reference evidence="3 4" key="1">
    <citation type="submission" date="2019-06" db="EMBL/GenBank/DDBJ databases">
        <title>Persicimonas caeni gen. nov., sp. nov., a predatory bacterium isolated from solar saltern.</title>
        <authorList>
            <person name="Wang S."/>
        </authorList>
    </citation>
    <scope>NUCLEOTIDE SEQUENCE [LARGE SCALE GENOMIC DNA]</scope>
    <source>
        <strain evidence="3 4">YN101</strain>
    </source>
</reference>
<dbReference type="Proteomes" id="UP000315995">
    <property type="component" value="Chromosome"/>
</dbReference>
<dbReference type="RefSeq" id="WP_141200013.1">
    <property type="nucleotide sequence ID" value="NZ_CP041186.1"/>
</dbReference>
<dbReference type="EMBL" id="CP041186">
    <property type="protein sequence ID" value="QDG53559.1"/>
    <property type="molecule type" value="Genomic_DNA"/>
</dbReference>
<keyword evidence="4" id="KW-1185">Reference proteome</keyword>
<evidence type="ECO:0000256" key="1">
    <source>
        <dbReference type="ARBA" id="ARBA00023239"/>
    </source>
</evidence>
<evidence type="ECO:0000313" key="4">
    <source>
        <dbReference type="Proteomes" id="UP000315995"/>
    </source>
</evidence>
<proteinExistence type="predicted"/>
<organism evidence="3 4">
    <name type="scientific">Persicimonas caeni</name>
    <dbReference type="NCBI Taxonomy" id="2292766"/>
    <lineage>
        <taxon>Bacteria</taxon>
        <taxon>Deltaproteobacteria</taxon>
        <taxon>Bradymonadales</taxon>
        <taxon>Bradymonadaceae</taxon>
        <taxon>Persicimonas</taxon>
    </lineage>
</organism>
<dbReference type="Pfam" id="PF04909">
    <property type="entry name" value="Amidohydro_2"/>
    <property type="match status" value="1"/>
</dbReference>
<dbReference type="PANTHER" id="PTHR21240">
    <property type="entry name" value="2-AMINO-3-CARBOXYLMUCONATE-6-SEMIALDEHYDE DECARBOXYLASE"/>
    <property type="match status" value="1"/>
</dbReference>
<gene>
    <name evidence="3" type="ORF">FIV42_23285</name>
</gene>
<dbReference type="SUPFAM" id="SSF51556">
    <property type="entry name" value="Metallo-dependent hydrolases"/>
    <property type="match status" value="1"/>
</dbReference>
<dbReference type="GO" id="GO:0016831">
    <property type="term" value="F:carboxy-lyase activity"/>
    <property type="evidence" value="ECO:0007669"/>
    <property type="project" value="InterPro"/>
</dbReference>
<dbReference type="InterPro" id="IPR032466">
    <property type="entry name" value="Metal_Hydrolase"/>
</dbReference>
<keyword evidence="1" id="KW-0456">Lyase</keyword>